<evidence type="ECO:0000313" key="2">
    <source>
        <dbReference type="Proteomes" id="UP001527099"/>
    </source>
</evidence>
<organism evidence="1 2">
    <name type="scientific">Paenibacillus alginolyticus</name>
    <dbReference type="NCBI Taxonomy" id="59839"/>
    <lineage>
        <taxon>Bacteria</taxon>
        <taxon>Bacillati</taxon>
        <taxon>Bacillota</taxon>
        <taxon>Bacilli</taxon>
        <taxon>Bacillales</taxon>
        <taxon>Paenibacillaceae</taxon>
        <taxon>Paenibacillus</taxon>
    </lineage>
</organism>
<dbReference type="Gene3D" id="3.30.540.10">
    <property type="entry name" value="Fructose-1,6-Bisphosphatase, subunit A, domain 1"/>
    <property type="match status" value="1"/>
</dbReference>
<dbReference type="Gene3D" id="3.40.190.80">
    <property type="match status" value="1"/>
</dbReference>
<proteinExistence type="predicted"/>
<dbReference type="PANTHER" id="PTHR20854:SF4">
    <property type="entry name" value="INOSITOL-1-MONOPHOSPHATASE-RELATED"/>
    <property type="match status" value="1"/>
</dbReference>
<sequence>MNRNEWSLAREVAVNAATKAGELARERFGGKLTIQHKDDRGDLVTEVDVQADRLIVEDILAVFPSHRIYSEEAGEGGTVSDWVWHVDPLDGTNNFALGMPLYGVCISLSYQGQIVLGVIRDSALGLNYVAVKDEGAWQEDVKFEAKPKGPLAKSTISWIQGHGVGKDDHKALGLRHHLEHSIKRVLRMWAPSLTWAMLARGDLHGVVLYNSEGEDLYAGLLIAQEAGVKVTDFAGNPIAMLGGAGASASAGVSSGASAGINAGVSAGTSASASTSASTSTSADENAGKSVSFEVGIEMGQAVYLVAAVPEYHAELLAIVQEAIRVE</sequence>
<dbReference type="RefSeq" id="WP_268613738.1">
    <property type="nucleotide sequence ID" value="NZ_JAMDMX010000009.1"/>
</dbReference>
<dbReference type="Pfam" id="PF00459">
    <property type="entry name" value="Inositol_P"/>
    <property type="match status" value="1"/>
</dbReference>
<comment type="caution">
    <text evidence="1">The sequence shown here is derived from an EMBL/GenBank/DDBJ whole genome shotgun (WGS) entry which is preliminary data.</text>
</comment>
<dbReference type="SUPFAM" id="SSF56655">
    <property type="entry name" value="Carbohydrate phosphatase"/>
    <property type="match status" value="1"/>
</dbReference>
<dbReference type="Proteomes" id="UP001527099">
    <property type="component" value="Unassembled WGS sequence"/>
</dbReference>
<dbReference type="PANTHER" id="PTHR20854">
    <property type="entry name" value="INOSITOL MONOPHOSPHATASE"/>
    <property type="match status" value="1"/>
</dbReference>
<dbReference type="EMBL" id="JAMDMX010000009">
    <property type="protein sequence ID" value="MCY9692105.1"/>
    <property type="molecule type" value="Genomic_DNA"/>
</dbReference>
<dbReference type="CDD" id="cd01637">
    <property type="entry name" value="IMPase_like"/>
    <property type="match status" value="1"/>
</dbReference>
<name>A0ABT4G7F5_9BACL</name>
<dbReference type="InterPro" id="IPR000760">
    <property type="entry name" value="Inositol_monophosphatase-like"/>
</dbReference>
<protein>
    <submittedName>
        <fullName evidence="1">Inositol monophosphatase</fullName>
    </submittedName>
</protein>
<evidence type="ECO:0000313" key="1">
    <source>
        <dbReference type="EMBL" id="MCY9692105.1"/>
    </source>
</evidence>
<reference evidence="1 2" key="1">
    <citation type="submission" date="2022-05" db="EMBL/GenBank/DDBJ databases">
        <title>Genome Sequencing of Bee-Associated Microbes.</title>
        <authorList>
            <person name="Dunlap C."/>
        </authorList>
    </citation>
    <scope>NUCLEOTIDE SEQUENCE [LARGE SCALE GENOMIC DNA]</scope>
    <source>
        <strain evidence="1 2">NRRL B-14421</strain>
    </source>
</reference>
<keyword evidence="2" id="KW-1185">Reference proteome</keyword>
<gene>
    <name evidence="1" type="ORF">M5X19_04085</name>
</gene>
<dbReference type="PRINTS" id="PR00377">
    <property type="entry name" value="IMPHPHTASES"/>
</dbReference>
<accession>A0ABT4G7F5</accession>